<proteinExistence type="inferred from homology"/>
<gene>
    <name evidence="5" type="ORF">HYH03_011893</name>
</gene>
<dbReference type="Proteomes" id="UP000612055">
    <property type="component" value="Unassembled WGS sequence"/>
</dbReference>
<comment type="caution">
    <text evidence="5">The sequence shown here is derived from an EMBL/GenBank/DDBJ whole genome shotgun (WGS) entry which is preliminary data.</text>
</comment>
<dbReference type="InterPro" id="IPR050437">
    <property type="entry name" value="Ribos_protein_bS1-like"/>
</dbReference>
<feature type="domain" description="S1 motif" evidence="4">
    <location>
        <begin position="135"/>
        <end position="203"/>
    </location>
</feature>
<protein>
    <recommendedName>
        <fullName evidence="4">S1 motif domain-containing protein</fullName>
    </recommendedName>
</protein>
<evidence type="ECO:0000256" key="2">
    <source>
        <dbReference type="ARBA" id="ARBA00022980"/>
    </source>
</evidence>
<name>A0A836BW03_9CHLO</name>
<dbReference type="PANTHER" id="PTHR10724:SF7">
    <property type="entry name" value="SMALL RIBOSOMAL SUBUNIT PROTEIN BS1C"/>
    <property type="match status" value="1"/>
</dbReference>
<dbReference type="GO" id="GO:0006412">
    <property type="term" value="P:translation"/>
    <property type="evidence" value="ECO:0007669"/>
    <property type="project" value="TreeGrafter"/>
</dbReference>
<dbReference type="GO" id="GO:1990904">
    <property type="term" value="C:ribonucleoprotein complex"/>
    <property type="evidence" value="ECO:0007669"/>
    <property type="project" value="UniProtKB-KW"/>
</dbReference>
<dbReference type="AlphaFoldDB" id="A0A836BW03"/>
<dbReference type="Gene3D" id="2.40.50.140">
    <property type="entry name" value="Nucleic acid-binding proteins"/>
    <property type="match status" value="1"/>
</dbReference>
<keyword evidence="6" id="KW-1185">Reference proteome</keyword>
<evidence type="ECO:0000256" key="3">
    <source>
        <dbReference type="ARBA" id="ARBA00023274"/>
    </source>
</evidence>
<evidence type="ECO:0000313" key="6">
    <source>
        <dbReference type="Proteomes" id="UP000612055"/>
    </source>
</evidence>
<accession>A0A836BW03</accession>
<dbReference type="Pfam" id="PF00575">
    <property type="entry name" value="S1"/>
    <property type="match status" value="1"/>
</dbReference>
<dbReference type="GO" id="GO:0005840">
    <property type="term" value="C:ribosome"/>
    <property type="evidence" value="ECO:0007669"/>
    <property type="project" value="UniProtKB-KW"/>
</dbReference>
<dbReference type="OrthoDB" id="1693536at2759"/>
<dbReference type="GO" id="GO:0003735">
    <property type="term" value="F:structural constituent of ribosome"/>
    <property type="evidence" value="ECO:0007669"/>
    <property type="project" value="TreeGrafter"/>
</dbReference>
<evidence type="ECO:0000259" key="4">
    <source>
        <dbReference type="PROSITE" id="PS50126"/>
    </source>
</evidence>
<dbReference type="PROSITE" id="PS50126">
    <property type="entry name" value="S1"/>
    <property type="match status" value="1"/>
</dbReference>
<dbReference type="GO" id="GO:0003729">
    <property type="term" value="F:mRNA binding"/>
    <property type="evidence" value="ECO:0007669"/>
    <property type="project" value="TreeGrafter"/>
</dbReference>
<dbReference type="SMART" id="SM00316">
    <property type="entry name" value="S1"/>
    <property type="match status" value="1"/>
</dbReference>
<keyword evidence="2" id="KW-0689">Ribosomal protein</keyword>
<keyword evidence="3" id="KW-0687">Ribonucleoprotein</keyword>
<dbReference type="PANTHER" id="PTHR10724">
    <property type="entry name" value="30S RIBOSOMAL PROTEIN S1"/>
    <property type="match status" value="1"/>
</dbReference>
<dbReference type="SUPFAM" id="SSF50249">
    <property type="entry name" value="Nucleic acid-binding proteins"/>
    <property type="match status" value="1"/>
</dbReference>
<dbReference type="InterPro" id="IPR003029">
    <property type="entry name" value="S1_domain"/>
</dbReference>
<reference evidence="5" key="1">
    <citation type="journal article" date="2020" name="bioRxiv">
        <title>Comparative genomics of Chlamydomonas.</title>
        <authorList>
            <person name="Craig R.J."/>
            <person name="Hasan A.R."/>
            <person name="Ness R.W."/>
            <person name="Keightley P.D."/>
        </authorList>
    </citation>
    <scope>NUCLEOTIDE SEQUENCE</scope>
    <source>
        <strain evidence="5">CCAP 11/70</strain>
    </source>
</reference>
<dbReference type="EMBL" id="JAEHOE010000071">
    <property type="protein sequence ID" value="KAG2489613.1"/>
    <property type="molecule type" value="Genomic_DNA"/>
</dbReference>
<sequence>MLMLSSTKLATTRSAGCRPARACVAQTRSRLTARVLTPSVLPRIVARASGTEAAVTTAHEERPAVLTKANLLLIRSQSLREACKQLELPADGEKNKVIGRLIAAGAKAAAILEPQVEAMRAEARERIAAAPVKVGHVVEGVVESIKKYGTFLKVGAVTVFIHKSEISGEPVDGSERIFKKGAAAKALVISVDPDTGRVGASTKQIEPTPGDMLRNPQLVYAKAEESAEKWRQKQAQ</sequence>
<dbReference type="InterPro" id="IPR012340">
    <property type="entry name" value="NA-bd_OB-fold"/>
</dbReference>
<organism evidence="5 6">
    <name type="scientific">Edaphochlamys debaryana</name>
    <dbReference type="NCBI Taxonomy" id="47281"/>
    <lineage>
        <taxon>Eukaryota</taxon>
        <taxon>Viridiplantae</taxon>
        <taxon>Chlorophyta</taxon>
        <taxon>core chlorophytes</taxon>
        <taxon>Chlorophyceae</taxon>
        <taxon>CS clade</taxon>
        <taxon>Chlamydomonadales</taxon>
        <taxon>Chlamydomonadales incertae sedis</taxon>
        <taxon>Edaphochlamys</taxon>
    </lineage>
</organism>
<evidence type="ECO:0000256" key="1">
    <source>
        <dbReference type="ARBA" id="ARBA00006767"/>
    </source>
</evidence>
<evidence type="ECO:0000313" key="5">
    <source>
        <dbReference type="EMBL" id="KAG2489613.1"/>
    </source>
</evidence>
<comment type="similarity">
    <text evidence="1">Belongs to the bacterial ribosomal protein bS1 family.</text>
</comment>